<protein>
    <submittedName>
        <fullName evidence="2">BCAM0308 family protein</fullName>
    </submittedName>
</protein>
<evidence type="ECO:0000313" key="3">
    <source>
        <dbReference type="Proteomes" id="UP001560296"/>
    </source>
</evidence>
<organism evidence="2 3">
    <name type="scientific">Pseudomonas zhanjiangensis</name>
    <dbReference type="NCBI Taxonomy" id="3239015"/>
    <lineage>
        <taxon>Bacteria</taxon>
        <taxon>Pseudomonadati</taxon>
        <taxon>Pseudomonadota</taxon>
        <taxon>Gammaproteobacteria</taxon>
        <taxon>Pseudomonadales</taxon>
        <taxon>Pseudomonadaceae</taxon>
        <taxon>Pseudomonas</taxon>
    </lineage>
</organism>
<sequence>MDKQQQSQKNQLYTTHHGDPYLKPPSSGSALCPQCGAVYQQGRWAWQDSPPAEAQSLACPACQRIADGEPAGTLQLSGDFLDEHRDEILNLIHNTEAAEKAQHALERLLKVSEEQGSVQVTTTGVHLANRIGHALSAAYKGRIEYSYSEDERHVGIHWHRD</sequence>
<evidence type="ECO:0000256" key="1">
    <source>
        <dbReference type="SAM" id="MobiDB-lite"/>
    </source>
</evidence>
<dbReference type="EMBL" id="JBFTEG010000014">
    <property type="protein sequence ID" value="MEX6503703.1"/>
    <property type="molecule type" value="Genomic_DNA"/>
</dbReference>
<feature type="region of interest" description="Disordered" evidence="1">
    <location>
        <begin position="1"/>
        <end position="28"/>
    </location>
</feature>
<gene>
    <name evidence="2" type="ORF">AB5S05_16685</name>
</gene>
<proteinExistence type="predicted"/>
<dbReference type="NCBIfam" id="NF040826">
    <property type="entry name" value="lxa_BCAM0308"/>
    <property type="match status" value="1"/>
</dbReference>
<feature type="compositionally biased region" description="Polar residues" evidence="1">
    <location>
        <begin position="1"/>
        <end position="14"/>
    </location>
</feature>
<comment type="caution">
    <text evidence="2">The sequence shown here is derived from an EMBL/GenBank/DDBJ whole genome shotgun (WGS) entry which is preliminary data.</text>
</comment>
<evidence type="ECO:0000313" key="2">
    <source>
        <dbReference type="EMBL" id="MEX6503703.1"/>
    </source>
</evidence>
<accession>A0ABV3YY39</accession>
<name>A0ABV3YY39_9PSED</name>
<dbReference type="Proteomes" id="UP001560296">
    <property type="component" value="Unassembled WGS sequence"/>
</dbReference>
<reference evidence="2 3" key="1">
    <citation type="submission" date="2024-07" db="EMBL/GenBank/DDBJ databases">
        <authorList>
            <person name="Li M."/>
        </authorList>
    </citation>
    <scope>NUCLEOTIDE SEQUENCE [LARGE SCALE GENOMIC DNA]</scope>
    <source>
        <strain evidence="2 3">25A3E</strain>
    </source>
</reference>
<dbReference type="InterPro" id="IPR047706">
    <property type="entry name" value="BCAM0308-like"/>
</dbReference>
<keyword evidence="3" id="KW-1185">Reference proteome</keyword>
<dbReference type="RefSeq" id="WP_369288647.1">
    <property type="nucleotide sequence ID" value="NZ_JBFTEG010000014.1"/>
</dbReference>